<evidence type="ECO:0000256" key="3">
    <source>
        <dbReference type="ARBA" id="ARBA00022960"/>
    </source>
</evidence>
<gene>
    <name evidence="8" type="ORF">EV650_0901</name>
</gene>
<evidence type="ECO:0000313" key="9">
    <source>
        <dbReference type="Proteomes" id="UP000295447"/>
    </source>
</evidence>
<sequence length="326" mass="34774">MARGEAGEREADALAGAALMGRPVRAGSRELGESEGVRAPASVKRALGRRGAELPSSVRAGMEQRFGHDFANVRIHQDDAAARDVEAPAFTVGSDIVFGRGAYPPTSPAGRHMLAHELAHVVQGTPGVVRRYRSPKAFNFGVEDDAVLKEGSFDPNADKATKPWIESVKVAFASKAVDGDGFEYWRGSASATYFNSPAKGADFTFPVAGGVIGRTTDRGNFTVFRIEGAGYNSGAYSGTPGVDFDPAQREGPNNRYTKVDARGDRLSNMSFAVFYNQGESLHAGPVDAGSHGCVHVDWNNLNTIKRLNYHSVIGLTKVAVTYPKAP</sequence>
<dbReference type="AlphaFoldDB" id="A0A4R7ZVE6"/>
<reference evidence="8 9" key="1">
    <citation type="submission" date="2019-03" db="EMBL/GenBank/DDBJ databases">
        <title>Genomic Encyclopedia of Type Strains, Phase III (KMG-III): the genomes of soil and plant-associated and newly described type strains.</title>
        <authorList>
            <person name="Whitman W."/>
        </authorList>
    </citation>
    <scope>NUCLEOTIDE SEQUENCE [LARGE SCALE GENOMIC DNA]</scope>
    <source>
        <strain evidence="8 9">VKM Ac-2570</strain>
    </source>
</reference>
<keyword evidence="4" id="KW-0573">Peptidoglycan synthesis</keyword>
<dbReference type="Pfam" id="PF13699">
    <property type="entry name" value="eCIS_core"/>
    <property type="match status" value="1"/>
</dbReference>
<dbReference type="GO" id="GO:0016740">
    <property type="term" value="F:transferase activity"/>
    <property type="evidence" value="ECO:0007669"/>
    <property type="project" value="UniProtKB-KW"/>
</dbReference>
<evidence type="ECO:0000256" key="1">
    <source>
        <dbReference type="ARBA" id="ARBA00004752"/>
    </source>
</evidence>
<dbReference type="UniPathway" id="UPA00219"/>
<evidence type="ECO:0000259" key="7">
    <source>
        <dbReference type="Pfam" id="PF13699"/>
    </source>
</evidence>
<dbReference type="GO" id="GO:0071555">
    <property type="term" value="P:cell wall organization"/>
    <property type="evidence" value="ECO:0007669"/>
    <property type="project" value="UniProtKB-KW"/>
</dbReference>
<dbReference type="Proteomes" id="UP000295447">
    <property type="component" value="Unassembled WGS sequence"/>
</dbReference>
<evidence type="ECO:0000256" key="4">
    <source>
        <dbReference type="ARBA" id="ARBA00022984"/>
    </source>
</evidence>
<accession>A0A4R7ZVE6</accession>
<comment type="pathway">
    <text evidence="1">Cell wall biogenesis; peptidoglycan biosynthesis.</text>
</comment>
<feature type="domain" description="eCIS core" evidence="7">
    <location>
        <begin position="54"/>
        <end position="125"/>
    </location>
</feature>
<evidence type="ECO:0000259" key="6">
    <source>
        <dbReference type="Pfam" id="PF03734"/>
    </source>
</evidence>
<evidence type="ECO:0000313" key="8">
    <source>
        <dbReference type="EMBL" id="TDW22069.1"/>
    </source>
</evidence>
<keyword evidence="5" id="KW-0961">Cell wall biogenesis/degradation</keyword>
<dbReference type="Gene3D" id="2.40.440.10">
    <property type="entry name" value="L,D-transpeptidase catalytic domain-like"/>
    <property type="match status" value="1"/>
</dbReference>
<comment type="caution">
    <text evidence="8">The sequence shown here is derived from an EMBL/GenBank/DDBJ whole genome shotgun (WGS) entry which is preliminary data.</text>
</comment>
<keyword evidence="2" id="KW-0808">Transferase</keyword>
<dbReference type="InterPro" id="IPR025295">
    <property type="entry name" value="eCIS_core_dom"/>
</dbReference>
<evidence type="ECO:0000256" key="5">
    <source>
        <dbReference type="ARBA" id="ARBA00023316"/>
    </source>
</evidence>
<proteinExistence type="predicted"/>
<dbReference type="InterPro" id="IPR005490">
    <property type="entry name" value="LD_TPept_cat_dom"/>
</dbReference>
<keyword evidence="3" id="KW-0133">Cell shape</keyword>
<dbReference type="InterPro" id="IPR038063">
    <property type="entry name" value="Transpep_catalytic_dom"/>
</dbReference>
<dbReference type="GO" id="GO:0009252">
    <property type="term" value="P:peptidoglycan biosynthetic process"/>
    <property type="evidence" value="ECO:0007669"/>
    <property type="project" value="UniProtKB-UniPathway"/>
</dbReference>
<dbReference type="EMBL" id="SODF01000001">
    <property type="protein sequence ID" value="TDW22069.1"/>
    <property type="molecule type" value="Genomic_DNA"/>
</dbReference>
<keyword evidence="9" id="KW-1185">Reference proteome</keyword>
<evidence type="ECO:0000256" key="2">
    <source>
        <dbReference type="ARBA" id="ARBA00022679"/>
    </source>
</evidence>
<feature type="domain" description="L,D-TPase catalytic" evidence="6">
    <location>
        <begin position="202"/>
        <end position="303"/>
    </location>
</feature>
<name>A0A4R7ZVE6_9ACTN</name>
<organism evidence="8 9">
    <name type="scientific">Kribbella kalugense</name>
    <dbReference type="NCBI Taxonomy" id="2512221"/>
    <lineage>
        <taxon>Bacteria</taxon>
        <taxon>Bacillati</taxon>
        <taxon>Actinomycetota</taxon>
        <taxon>Actinomycetes</taxon>
        <taxon>Propionibacteriales</taxon>
        <taxon>Kribbellaceae</taxon>
        <taxon>Kribbella</taxon>
    </lineage>
</organism>
<dbReference type="CDD" id="cd16913">
    <property type="entry name" value="YkuD_like"/>
    <property type="match status" value="1"/>
</dbReference>
<protein>
    <submittedName>
        <fullName evidence="8">L,D-transpeptidase-like protein</fullName>
    </submittedName>
</protein>
<dbReference type="RefSeq" id="WP_166678020.1">
    <property type="nucleotide sequence ID" value="NZ_SODF01000001.1"/>
</dbReference>
<dbReference type="Pfam" id="PF03734">
    <property type="entry name" value="YkuD"/>
    <property type="match status" value="1"/>
</dbReference>
<dbReference type="GO" id="GO:0008360">
    <property type="term" value="P:regulation of cell shape"/>
    <property type="evidence" value="ECO:0007669"/>
    <property type="project" value="UniProtKB-KW"/>
</dbReference>